<comment type="caution">
    <text evidence="7">The sequence shown here is derived from an EMBL/GenBank/DDBJ whole genome shotgun (WGS) entry which is preliminary data.</text>
</comment>
<gene>
    <name evidence="7" type="ORF">N8I77_009869</name>
</gene>
<dbReference type="Gene3D" id="3.50.50.60">
    <property type="entry name" value="FAD/NAD(P)-binding domain"/>
    <property type="match status" value="1"/>
</dbReference>
<name>A0AAD9SB31_PHOAM</name>
<dbReference type="SUPFAM" id="SSF51905">
    <property type="entry name" value="FAD/NAD(P)-binding domain"/>
    <property type="match status" value="1"/>
</dbReference>
<feature type="domain" description="FAD-binding" evidence="6">
    <location>
        <begin position="126"/>
        <end position="386"/>
    </location>
</feature>
<reference evidence="7" key="1">
    <citation type="submission" date="2023-06" db="EMBL/GenBank/DDBJ databases">
        <authorList>
            <person name="Noh H."/>
        </authorList>
    </citation>
    <scope>NUCLEOTIDE SEQUENCE</scope>
    <source>
        <strain evidence="7">DUCC20226</strain>
    </source>
</reference>
<dbReference type="Proteomes" id="UP001265746">
    <property type="component" value="Unassembled WGS sequence"/>
</dbReference>
<evidence type="ECO:0000256" key="1">
    <source>
        <dbReference type="ARBA" id="ARBA00001974"/>
    </source>
</evidence>
<keyword evidence="4" id="KW-0560">Oxidoreductase</keyword>
<dbReference type="AlphaFoldDB" id="A0AAD9SB31"/>
<protein>
    <recommendedName>
        <fullName evidence="6">FAD-binding domain-containing protein</fullName>
    </recommendedName>
</protein>
<dbReference type="PRINTS" id="PR00420">
    <property type="entry name" value="RNGMNOXGNASE"/>
</dbReference>
<sequence>MSMTSTAGADDVLIIGAGMSGLLLAQGLKHRNVPFQVFERDKALASRGHRYRIMDGGLNAFEKTLSPQMWSIFRKTHAGRIEPPALSVLDASTGQQTDTWRLGDRSVNVDRPWVRELLLNGIEEHVHFGKALQSYELLSDGGRDSVRVHFADNSAVEGRILIGADGVSSKVRKQMFPDVKLVDTERCCMWGRTPLTDEFRGEFGHEEVLQAHFAIALDKKNPNQSMLFAPIEWPYSGRLSAIEGCNLSDQESYMFWVLSFPPEASVPLSTQEQRQAYGLQLTTGWDSCFRRLLEMQTQSAVTPIHSNKPDISPWPTDTRITFAGDSIHAMAPSGGSGGETAAVDVGQLCDALSASKLNGHWDSEALKVRLAQFESDMRERAKKAIEYSFHSATLLWGGSKDWSTYPEVKN</sequence>
<organism evidence="7 8">
    <name type="scientific">Phomopsis amygdali</name>
    <name type="common">Fusicoccum amygdali</name>
    <dbReference type="NCBI Taxonomy" id="1214568"/>
    <lineage>
        <taxon>Eukaryota</taxon>
        <taxon>Fungi</taxon>
        <taxon>Dikarya</taxon>
        <taxon>Ascomycota</taxon>
        <taxon>Pezizomycotina</taxon>
        <taxon>Sordariomycetes</taxon>
        <taxon>Sordariomycetidae</taxon>
        <taxon>Diaporthales</taxon>
        <taxon>Diaporthaceae</taxon>
        <taxon>Diaporthe</taxon>
    </lineage>
</organism>
<evidence type="ECO:0000313" key="7">
    <source>
        <dbReference type="EMBL" id="KAK2603407.1"/>
    </source>
</evidence>
<keyword evidence="8" id="KW-1185">Reference proteome</keyword>
<evidence type="ECO:0000259" key="6">
    <source>
        <dbReference type="Pfam" id="PF01494"/>
    </source>
</evidence>
<dbReference type="GO" id="GO:0004497">
    <property type="term" value="F:monooxygenase activity"/>
    <property type="evidence" value="ECO:0007669"/>
    <property type="project" value="UniProtKB-KW"/>
</dbReference>
<evidence type="ECO:0000313" key="8">
    <source>
        <dbReference type="Proteomes" id="UP001265746"/>
    </source>
</evidence>
<evidence type="ECO:0000256" key="4">
    <source>
        <dbReference type="ARBA" id="ARBA00023002"/>
    </source>
</evidence>
<proteinExistence type="predicted"/>
<dbReference type="InterPro" id="IPR036188">
    <property type="entry name" value="FAD/NAD-bd_sf"/>
</dbReference>
<dbReference type="PANTHER" id="PTHR47178">
    <property type="entry name" value="MONOOXYGENASE, FAD-BINDING"/>
    <property type="match status" value="1"/>
</dbReference>
<keyword evidence="3" id="KW-0274">FAD</keyword>
<dbReference type="EMBL" id="JAUJFL010000005">
    <property type="protein sequence ID" value="KAK2603407.1"/>
    <property type="molecule type" value="Genomic_DNA"/>
</dbReference>
<dbReference type="GO" id="GO:0071949">
    <property type="term" value="F:FAD binding"/>
    <property type="evidence" value="ECO:0007669"/>
    <property type="project" value="InterPro"/>
</dbReference>
<keyword evidence="2" id="KW-0285">Flavoprotein</keyword>
<dbReference type="Pfam" id="PF01494">
    <property type="entry name" value="FAD_binding_3"/>
    <property type="match status" value="1"/>
</dbReference>
<evidence type="ECO:0000256" key="5">
    <source>
        <dbReference type="ARBA" id="ARBA00023033"/>
    </source>
</evidence>
<dbReference type="Pfam" id="PF13450">
    <property type="entry name" value="NAD_binding_8"/>
    <property type="match status" value="1"/>
</dbReference>
<dbReference type="PANTHER" id="PTHR47178:SF5">
    <property type="entry name" value="FAD-BINDING DOMAIN-CONTAINING PROTEIN"/>
    <property type="match status" value="1"/>
</dbReference>
<comment type="cofactor">
    <cofactor evidence="1">
        <name>FAD</name>
        <dbReference type="ChEBI" id="CHEBI:57692"/>
    </cofactor>
</comment>
<dbReference type="InterPro" id="IPR002938">
    <property type="entry name" value="FAD-bd"/>
</dbReference>
<evidence type="ECO:0000256" key="2">
    <source>
        <dbReference type="ARBA" id="ARBA00022630"/>
    </source>
</evidence>
<keyword evidence="5" id="KW-0503">Monooxygenase</keyword>
<accession>A0AAD9SB31</accession>
<evidence type="ECO:0000256" key="3">
    <source>
        <dbReference type="ARBA" id="ARBA00022827"/>
    </source>
</evidence>